<dbReference type="PRINTS" id="PR00934">
    <property type="entry name" value="XHISDIPTASE"/>
</dbReference>
<dbReference type="Gene3D" id="3.40.630.10">
    <property type="entry name" value="Zn peptidases"/>
    <property type="match status" value="1"/>
</dbReference>
<dbReference type="Gene3D" id="1.20.140.30">
    <property type="entry name" value="MOB kinase activator"/>
    <property type="match status" value="1"/>
</dbReference>
<dbReference type="SMART" id="SM01388">
    <property type="entry name" value="Mob1_phocein"/>
    <property type="match status" value="1"/>
</dbReference>
<name>A0ABQ8YFE7_9EUKA</name>
<sequence length="658" mass="74659">MEAKNSTNKKVLKSLQEPKKVFNLFLGICEIPRASGNTKAITESLINYGEKLGVETKIDKIGNVLFNVPATKGFEKKPSVCIQTHMDMFAKKDEGINFDFEVDVIKTKIEKGWLAAQGTTLGADNGIGMALSLALLTEEFDHGPIELLFTIDGKTTLKGALQLPKKNFIKSKYLINLDSEEDGRICFGSAGGIERALNLPLIYAEELPKRHTQVDLYLHELLGGDTGTSIHENRANAIKWMARLLTGACGNGFLVANLDAGVSKYSIPSECRVSVLVPDGKVDQFMMSVQETHEELLEEYFVIETKGIILEVLRQEQQKYKNVLTLGSTLAVLDLLHSIPHGVLRMSTEVEDLVESSLSLSMMKIVDQKLSIVVFARSSSYSQLRFLDQQLSSIASLSGSDYIKNKKLDLPPWEPKLRNNLLLDTMKKAFSQVYKRQPDCYAIHGVLECSIIQDRYKVSTIKKRKIKHGTRKLLYKTWKRINTDQVDLRRAVKCPQDEDIKDWLAIGVVDFYNKLNMLRGSIVSFCTKESCPSMTAGAKFEYYWPVNGKPTRLSAPDYLNELFVWIENQLDNPDVFPPDENTSFPRHFASKIVPNIFRRLARVFAHIYHCHFNEMVEQLNGQDQLNLLFKHFIYFVREHHLIKSKDLDPLKQVIKKIC</sequence>
<dbReference type="PANTHER" id="PTHR43501">
    <property type="entry name" value="CYTOSOL NON-SPECIFIC DIPEPTIDASE"/>
    <property type="match status" value="1"/>
</dbReference>
<evidence type="ECO:0000313" key="1">
    <source>
        <dbReference type="EMBL" id="KAJ6243297.1"/>
    </source>
</evidence>
<keyword evidence="2" id="KW-1185">Reference proteome</keyword>
<evidence type="ECO:0000313" key="2">
    <source>
        <dbReference type="Proteomes" id="UP001150062"/>
    </source>
</evidence>
<reference evidence="1" key="1">
    <citation type="submission" date="2022-08" db="EMBL/GenBank/DDBJ databases">
        <title>Novel sulfate-reducing endosymbionts in the free-living metamonad Anaeramoeba.</title>
        <authorList>
            <person name="Jerlstrom-Hultqvist J."/>
            <person name="Cepicka I."/>
            <person name="Gallot-Lavallee L."/>
            <person name="Salas-Leiva D."/>
            <person name="Curtis B.A."/>
            <person name="Zahonova K."/>
            <person name="Pipaliya S."/>
            <person name="Dacks J."/>
            <person name="Roger A.J."/>
        </authorList>
    </citation>
    <scope>NUCLEOTIDE SEQUENCE</scope>
    <source>
        <strain evidence="1">Schooner1</strain>
    </source>
</reference>
<comment type="caution">
    <text evidence="1">The sequence shown here is derived from an EMBL/GenBank/DDBJ whole genome shotgun (WGS) entry which is preliminary data.</text>
</comment>
<dbReference type="Pfam" id="PF03637">
    <property type="entry name" value="Mob1_phocein"/>
    <property type="match status" value="1"/>
</dbReference>
<dbReference type="InterPro" id="IPR005301">
    <property type="entry name" value="MOB_kinase_act_fam"/>
</dbReference>
<protein>
    <submittedName>
        <fullName evidence="1">Cytosol non-specific dipeptidase</fullName>
    </submittedName>
</protein>
<dbReference type="PANTHER" id="PTHR43501:SF1">
    <property type="entry name" value="CYTOSOL NON-SPECIFIC DIPEPTIDASE"/>
    <property type="match status" value="1"/>
</dbReference>
<dbReference type="Proteomes" id="UP001150062">
    <property type="component" value="Unassembled WGS sequence"/>
</dbReference>
<dbReference type="EMBL" id="JAOAOG010000171">
    <property type="protein sequence ID" value="KAJ6243297.1"/>
    <property type="molecule type" value="Genomic_DNA"/>
</dbReference>
<dbReference type="SUPFAM" id="SSF53187">
    <property type="entry name" value="Zn-dependent exopeptidases"/>
    <property type="match status" value="1"/>
</dbReference>
<gene>
    <name evidence="1" type="ORF">M0813_22268</name>
</gene>
<dbReference type="InterPro" id="IPR001160">
    <property type="entry name" value="Peptidase_M20C"/>
</dbReference>
<dbReference type="SUPFAM" id="SSF101152">
    <property type="entry name" value="Mob1/phocein"/>
    <property type="match status" value="1"/>
</dbReference>
<accession>A0ABQ8YFE7</accession>
<dbReference type="NCBIfam" id="TIGR01893">
    <property type="entry name" value="aa-his-dipept"/>
    <property type="match status" value="1"/>
</dbReference>
<organism evidence="1 2">
    <name type="scientific">Anaeramoeba flamelloides</name>
    <dbReference type="NCBI Taxonomy" id="1746091"/>
    <lineage>
        <taxon>Eukaryota</taxon>
        <taxon>Metamonada</taxon>
        <taxon>Anaeramoebidae</taxon>
        <taxon>Anaeramoeba</taxon>
    </lineage>
</organism>
<proteinExistence type="predicted"/>
<dbReference type="InterPro" id="IPR036703">
    <property type="entry name" value="MOB_kinase_act_sf"/>
</dbReference>